<dbReference type="AlphaFoldDB" id="A0A7W9B9R2"/>
<feature type="domain" description="Histidine kinase" evidence="17">
    <location>
        <begin position="260"/>
        <end position="480"/>
    </location>
</feature>
<dbReference type="Gene3D" id="1.10.287.130">
    <property type="match status" value="1"/>
</dbReference>
<dbReference type="Proteomes" id="UP000546200">
    <property type="component" value="Unassembled WGS sequence"/>
</dbReference>
<evidence type="ECO:0000256" key="13">
    <source>
        <dbReference type="ARBA" id="ARBA00023136"/>
    </source>
</evidence>
<keyword evidence="4" id="KW-1003">Cell membrane</keyword>
<dbReference type="Gene3D" id="3.30.450.20">
    <property type="entry name" value="PAS domain"/>
    <property type="match status" value="1"/>
</dbReference>
<dbReference type="InterPro" id="IPR003594">
    <property type="entry name" value="HATPase_dom"/>
</dbReference>
<dbReference type="InterPro" id="IPR036641">
    <property type="entry name" value="HPT_dom_sf"/>
</dbReference>
<sequence length="725" mass="78218">MLRLDEVDQTIALAKRGRSTEAAKAMSGESSHRITAALIGLIETISAEERRLLAERLRRADAFRGPIQAGLTGSGVLIALLAFLVYRGRRERMAILRATNEQLEADIRRRELAESELALLAENATDAVLRLDLKGRCLYASPSTEQLFRVKPADLIGQRLCEMVHSGDLPGLQAVHDLFVSGEAERGVHAYRAKRINTADRDLWIEAHAGLVRDAETGAPRELIASLRDITERKRLEAELETARERAEAAVRTKSSFLANMSHEIRTPMNGVLGFADLLLKGELATEQRHHAQLILDSAKAMMRLLNDILDLSKIEAGQMQVSPEPIDVRHALRNCVKLVQPAASQKGLQLDLEVDDALPPCLLIDGLRLRQVTLNLLANAVKFTPAGSVYLRARVVEDTAKPTFEVAVEDTGIGIPAHRQAAIFEQFTQAEHTTAKRFGGTGLGLAISRQLASLMSGSLELTSEEGMGTTFSLRLPLIPSRADNEAPSPAGALTPAPRSLRVLLAEDHDVNQMLVKAMLSRLGHECVIVQDGGQALQAATSTGAKFDLVLMDLQMPVMDGLEAARAIRAAGVTSDRLPIVALTANAYADDVAACLEAGMQGHLSKPLDLAGLGQAIQKWSRSPVQPITTTGSFKISPTLQARFDARKLELIAFAQGLAGHDYLSDEQAKQLADHLHKLAGSAAMFGQKDLGVRAAELEGRLEGGTSGGSRGIVESVLQTLSEAA</sequence>
<dbReference type="GO" id="GO:0005524">
    <property type="term" value="F:ATP binding"/>
    <property type="evidence" value="ECO:0007669"/>
    <property type="project" value="UniProtKB-KW"/>
</dbReference>
<dbReference type="SUPFAM" id="SSF55785">
    <property type="entry name" value="PYP-like sensor domain (PAS domain)"/>
    <property type="match status" value="1"/>
</dbReference>
<comment type="subcellular location">
    <subcellularLocation>
        <location evidence="2">Cell membrane</location>
        <topology evidence="2">Multi-pass membrane protein</topology>
    </subcellularLocation>
</comment>
<dbReference type="InterPro" id="IPR000700">
    <property type="entry name" value="PAS-assoc_C"/>
</dbReference>
<dbReference type="GO" id="GO:0005886">
    <property type="term" value="C:plasma membrane"/>
    <property type="evidence" value="ECO:0007669"/>
    <property type="project" value="UniProtKB-SubCell"/>
</dbReference>
<dbReference type="InterPro" id="IPR003661">
    <property type="entry name" value="HisK_dim/P_dom"/>
</dbReference>
<feature type="domain" description="PAC" evidence="20">
    <location>
        <begin position="189"/>
        <end position="242"/>
    </location>
</feature>
<protein>
    <recommendedName>
        <fullName evidence="3">histidine kinase</fullName>
        <ecNumber evidence="3">2.7.13.3</ecNumber>
    </recommendedName>
</protein>
<keyword evidence="22" id="KW-1185">Reference proteome</keyword>
<dbReference type="SUPFAM" id="SSF52172">
    <property type="entry name" value="CheY-like"/>
    <property type="match status" value="1"/>
</dbReference>
<accession>A0A7W9B9R2</accession>
<dbReference type="SMART" id="SM00387">
    <property type="entry name" value="HATPase_c"/>
    <property type="match status" value="1"/>
</dbReference>
<gene>
    <name evidence="21" type="ORF">FHS94_000004</name>
</gene>
<dbReference type="PANTHER" id="PTHR45339">
    <property type="entry name" value="HYBRID SIGNAL TRANSDUCTION HISTIDINE KINASE J"/>
    <property type="match status" value="1"/>
</dbReference>
<dbReference type="SMART" id="SM00448">
    <property type="entry name" value="REC"/>
    <property type="match status" value="1"/>
</dbReference>
<dbReference type="PROSITE" id="PS50113">
    <property type="entry name" value="PAC"/>
    <property type="match status" value="1"/>
</dbReference>
<dbReference type="PROSITE" id="PS50109">
    <property type="entry name" value="HIS_KIN"/>
    <property type="match status" value="1"/>
</dbReference>
<dbReference type="EMBL" id="JACIJK010000001">
    <property type="protein sequence ID" value="MBB5713185.1"/>
    <property type="molecule type" value="Genomic_DNA"/>
</dbReference>
<evidence type="ECO:0000256" key="9">
    <source>
        <dbReference type="ARBA" id="ARBA00022777"/>
    </source>
</evidence>
<dbReference type="Pfam" id="PF08448">
    <property type="entry name" value="PAS_4"/>
    <property type="match status" value="1"/>
</dbReference>
<comment type="caution">
    <text evidence="21">The sequence shown here is derived from an EMBL/GenBank/DDBJ whole genome shotgun (WGS) entry which is preliminary data.</text>
</comment>
<comment type="catalytic activity">
    <reaction evidence="1">
        <text>ATP + protein L-histidine = ADP + protein N-phospho-L-histidine.</text>
        <dbReference type="EC" id="2.7.13.3"/>
    </reaction>
</comment>
<keyword evidence="13 16" id="KW-0472">Membrane</keyword>
<evidence type="ECO:0000256" key="6">
    <source>
        <dbReference type="ARBA" id="ARBA00022679"/>
    </source>
</evidence>
<dbReference type="InterPro" id="IPR004358">
    <property type="entry name" value="Sig_transdc_His_kin-like_C"/>
</dbReference>
<evidence type="ECO:0000256" key="4">
    <source>
        <dbReference type="ARBA" id="ARBA00022475"/>
    </source>
</evidence>
<evidence type="ECO:0000256" key="1">
    <source>
        <dbReference type="ARBA" id="ARBA00000085"/>
    </source>
</evidence>
<feature type="transmembrane region" description="Helical" evidence="16">
    <location>
        <begin position="67"/>
        <end position="86"/>
    </location>
</feature>
<evidence type="ECO:0000259" key="20">
    <source>
        <dbReference type="PROSITE" id="PS50113"/>
    </source>
</evidence>
<evidence type="ECO:0000256" key="16">
    <source>
        <dbReference type="SAM" id="Phobius"/>
    </source>
</evidence>
<keyword evidence="14" id="KW-0131">Cell cycle</keyword>
<keyword evidence="11 16" id="KW-1133">Transmembrane helix</keyword>
<dbReference type="InterPro" id="IPR036890">
    <property type="entry name" value="HATPase_C_sf"/>
</dbReference>
<evidence type="ECO:0000256" key="11">
    <source>
        <dbReference type="ARBA" id="ARBA00022989"/>
    </source>
</evidence>
<dbReference type="FunFam" id="1.10.287.130:FF:000038">
    <property type="entry name" value="Sensory transduction histidine kinase"/>
    <property type="match status" value="1"/>
</dbReference>
<keyword evidence="10" id="KW-0067">ATP-binding</keyword>
<dbReference type="SUPFAM" id="SSF47384">
    <property type="entry name" value="Homodimeric domain of signal transducing histidine kinase"/>
    <property type="match status" value="1"/>
</dbReference>
<dbReference type="InterPro" id="IPR000014">
    <property type="entry name" value="PAS"/>
</dbReference>
<dbReference type="SUPFAM" id="SSF47226">
    <property type="entry name" value="Histidine-containing phosphotransfer domain, HPT domain"/>
    <property type="match status" value="1"/>
</dbReference>
<evidence type="ECO:0000256" key="12">
    <source>
        <dbReference type="ARBA" id="ARBA00023012"/>
    </source>
</evidence>
<evidence type="ECO:0000256" key="3">
    <source>
        <dbReference type="ARBA" id="ARBA00012438"/>
    </source>
</evidence>
<evidence type="ECO:0000256" key="15">
    <source>
        <dbReference type="PROSITE-ProRule" id="PRU00169"/>
    </source>
</evidence>
<keyword evidence="7 16" id="KW-0812">Transmembrane</keyword>
<evidence type="ECO:0000259" key="19">
    <source>
        <dbReference type="PROSITE" id="PS50112"/>
    </source>
</evidence>
<dbReference type="CDD" id="cd16922">
    <property type="entry name" value="HATPase_EvgS-ArcB-TorS-like"/>
    <property type="match status" value="1"/>
</dbReference>
<keyword evidence="8" id="KW-0547">Nucleotide-binding</keyword>
<reference evidence="21 22" key="1">
    <citation type="submission" date="2020-08" db="EMBL/GenBank/DDBJ databases">
        <title>Genomic Encyclopedia of Type Strains, Phase IV (KMG-IV): sequencing the most valuable type-strain genomes for metagenomic binning, comparative biology and taxonomic classification.</title>
        <authorList>
            <person name="Goeker M."/>
        </authorList>
    </citation>
    <scope>NUCLEOTIDE SEQUENCE [LARGE SCALE GENOMIC DNA]</scope>
    <source>
        <strain evidence="21 22">DSM 100044</strain>
    </source>
</reference>
<dbReference type="PRINTS" id="PR00344">
    <property type="entry name" value="BCTRLSENSOR"/>
</dbReference>
<dbReference type="Pfam" id="PF00512">
    <property type="entry name" value="HisKA"/>
    <property type="match status" value="1"/>
</dbReference>
<dbReference type="PROSITE" id="PS50112">
    <property type="entry name" value="PAS"/>
    <property type="match status" value="1"/>
</dbReference>
<feature type="domain" description="Response regulatory" evidence="18">
    <location>
        <begin position="502"/>
        <end position="621"/>
    </location>
</feature>
<dbReference type="CDD" id="cd00130">
    <property type="entry name" value="PAS"/>
    <property type="match status" value="1"/>
</dbReference>
<dbReference type="PANTHER" id="PTHR45339:SF1">
    <property type="entry name" value="HYBRID SIGNAL TRANSDUCTION HISTIDINE KINASE J"/>
    <property type="match status" value="1"/>
</dbReference>
<dbReference type="FunFam" id="3.30.565.10:FF:000010">
    <property type="entry name" value="Sensor histidine kinase RcsC"/>
    <property type="match status" value="1"/>
</dbReference>
<dbReference type="Gene3D" id="3.40.50.2300">
    <property type="match status" value="1"/>
</dbReference>
<evidence type="ECO:0000313" key="22">
    <source>
        <dbReference type="Proteomes" id="UP000546200"/>
    </source>
</evidence>
<dbReference type="InterPro" id="IPR005467">
    <property type="entry name" value="His_kinase_dom"/>
</dbReference>
<organism evidence="21 22">
    <name type="scientific">Sphingomonas aerophila</name>
    <dbReference type="NCBI Taxonomy" id="1344948"/>
    <lineage>
        <taxon>Bacteria</taxon>
        <taxon>Pseudomonadati</taxon>
        <taxon>Pseudomonadota</taxon>
        <taxon>Alphaproteobacteria</taxon>
        <taxon>Sphingomonadales</taxon>
        <taxon>Sphingomonadaceae</taxon>
        <taxon>Sphingomonas</taxon>
    </lineage>
</organism>
<dbReference type="InterPro" id="IPR013656">
    <property type="entry name" value="PAS_4"/>
</dbReference>
<keyword evidence="12" id="KW-0902">Two-component regulatory system</keyword>
<feature type="domain" description="PAS" evidence="19">
    <location>
        <begin position="113"/>
        <end position="183"/>
    </location>
</feature>
<keyword evidence="9" id="KW-0418">Kinase</keyword>
<dbReference type="Gene3D" id="3.30.565.10">
    <property type="entry name" value="Histidine kinase-like ATPase, C-terminal domain"/>
    <property type="match status" value="1"/>
</dbReference>
<dbReference type="SUPFAM" id="SSF55874">
    <property type="entry name" value="ATPase domain of HSP90 chaperone/DNA topoisomerase II/histidine kinase"/>
    <property type="match status" value="1"/>
</dbReference>
<evidence type="ECO:0000256" key="10">
    <source>
        <dbReference type="ARBA" id="ARBA00022840"/>
    </source>
</evidence>
<dbReference type="NCBIfam" id="TIGR00229">
    <property type="entry name" value="sensory_box"/>
    <property type="match status" value="1"/>
</dbReference>
<proteinExistence type="predicted"/>
<evidence type="ECO:0000259" key="17">
    <source>
        <dbReference type="PROSITE" id="PS50109"/>
    </source>
</evidence>
<evidence type="ECO:0000256" key="14">
    <source>
        <dbReference type="ARBA" id="ARBA00023306"/>
    </source>
</evidence>
<dbReference type="CDD" id="cd00082">
    <property type="entry name" value="HisKA"/>
    <property type="match status" value="1"/>
</dbReference>
<keyword evidence="6" id="KW-0808">Transferase</keyword>
<feature type="modified residue" description="4-aspartylphosphate" evidence="15">
    <location>
        <position position="553"/>
    </location>
</feature>
<evidence type="ECO:0000256" key="8">
    <source>
        <dbReference type="ARBA" id="ARBA00022741"/>
    </source>
</evidence>
<dbReference type="InterPro" id="IPR035965">
    <property type="entry name" value="PAS-like_dom_sf"/>
</dbReference>
<dbReference type="InterPro" id="IPR036097">
    <property type="entry name" value="HisK_dim/P_sf"/>
</dbReference>
<name>A0A7W9B9R2_9SPHN</name>
<dbReference type="SMART" id="SM00091">
    <property type="entry name" value="PAS"/>
    <property type="match status" value="1"/>
</dbReference>
<dbReference type="CDD" id="cd17546">
    <property type="entry name" value="REC_hyHK_CKI1_RcsC-like"/>
    <property type="match status" value="1"/>
</dbReference>
<dbReference type="EC" id="2.7.13.3" evidence="3"/>
<dbReference type="Pfam" id="PF00072">
    <property type="entry name" value="Response_reg"/>
    <property type="match status" value="1"/>
</dbReference>
<dbReference type="InterPro" id="IPR001789">
    <property type="entry name" value="Sig_transdc_resp-reg_receiver"/>
</dbReference>
<dbReference type="SMART" id="SM00388">
    <property type="entry name" value="HisKA"/>
    <property type="match status" value="1"/>
</dbReference>
<keyword evidence="5 15" id="KW-0597">Phosphoprotein</keyword>
<dbReference type="InterPro" id="IPR011006">
    <property type="entry name" value="CheY-like_superfamily"/>
</dbReference>
<evidence type="ECO:0000256" key="2">
    <source>
        <dbReference type="ARBA" id="ARBA00004651"/>
    </source>
</evidence>
<evidence type="ECO:0000313" key="21">
    <source>
        <dbReference type="EMBL" id="MBB5713185.1"/>
    </source>
</evidence>
<evidence type="ECO:0000256" key="7">
    <source>
        <dbReference type="ARBA" id="ARBA00022692"/>
    </source>
</evidence>
<dbReference type="PROSITE" id="PS50110">
    <property type="entry name" value="RESPONSE_REGULATORY"/>
    <property type="match status" value="1"/>
</dbReference>
<dbReference type="GO" id="GO:0000155">
    <property type="term" value="F:phosphorelay sensor kinase activity"/>
    <property type="evidence" value="ECO:0007669"/>
    <property type="project" value="InterPro"/>
</dbReference>
<evidence type="ECO:0000256" key="5">
    <source>
        <dbReference type="ARBA" id="ARBA00022553"/>
    </source>
</evidence>
<dbReference type="Pfam" id="PF02518">
    <property type="entry name" value="HATPase_c"/>
    <property type="match status" value="1"/>
</dbReference>
<evidence type="ECO:0000259" key="18">
    <source>
        <dbReference type="PROSITE" id="PS50110"/>
    </source>
</evidence>
<dbReference type="Gene3D" id="1.20.120.160">
    <property type="entry name" value="HPT domain"/>
    <property type="match status" value="1"/>
</dbReference>